<evidence type="ECO:0000313" key="1">
    <source>
        <dbReference type="EMBL" id="EFX75562.1"/>
    </source>
</evidence>
<organism evidence="1 2">
    <name type="scientific">Daphnia pulex</name>
    <name type="common">Water flea</name>
    <dbReference type="NCBI Taxonomy" id="6669"/>
    <lineage>
        <taxon>Eukaryota</taxon>
        <taxon>Metazoa</taxon>
        <taxon>Ecdysozoa</taxon>
        <taxon>Arthropoda</taxon>
        <taxon>Crustacea</taxon>
        <taxon>Branchiopoda</taxon>
        <taxon>Diplostraca</taxon>
        <taxon>Cladocera</taxon>
        <taxon>Anomopoda</taxon>
        <taxon>Daphniidae</taxon>
        <taxon>Daphnia</taxon>
    </lineage>
</organism>
<dbReference type="AlphaFoldDB" id="E9GYA0"/>
<evidence type="ECO:0000313" key="2">
    <source>
        <dbReference type="Proteomes" id="UP000000305"/>
    </source>
</evidence>
<dbReference type="EMBL" id="GL732574">
    <property type="protein sequence ID" value="EFX75562.1"/>
    <property type="molecule type" value="Genomic_DNA"/>
</dbReference>
<sequence length="290" mass="33848">MKKLNKYGEKTLTSCPAYVKRQRDGNFQMIHEHNHDGEELLEVKVRVYKKVKCKALRQKFDSAKDIVEEVLLNEYEKESGGFPVISDSVKQVPLFFAPMSSKRAKDYKAVLDTLLNLLPVEPNVEEFFSDFEQAIWLAVRQSFNGRVKMSGCYFHWSQAVWRKLVDIGLGPAYRKKCSETRKIYARKSRKFIENWSKYGDKKFHKPEISLKSRESKIIARCLNYDYECVCTKLAQYQQTNKIKTLFKDLHKRCEEIKPCWEHLNPDPEEPSPSVEITGEELATQKGSEVC</sequence>
<accession>E9GYA0</accession>
<dbReference type="Proteomes" id="UP000000305">
    <property type="component" value="Unassembled WGS sequence"/>
</dbReference>
<protein>
    <recommendedName>
        <fullName evidence="3">MULE transposase domain-containing protein</fullName>
    </recommendedName>
</protein>
<evidence type="ECO:0008006" key="3">
    <source>
        <dbReference type="Google" id="ProtNLM"/>
    </source>
</evidence>
<reference evidence="1 2" key="1">
    <citation type="journal article" date="2011" name="Science">
        <title>The ecoresponsive genome of Daphnia pulex.</title>
        <authorList>
            <person name="Colbourne J.K."/>
            <person name="Pfrender M.E."/>
            <person name="Gilbert D."/>
            <person name="Thomas W.K."/>
            <person name="Tucker A."/>
            <person name="Oakley T.H."/>
            <person name="Tokishita S."/>
            <person name="Aerts A."/>
            <person name="Arnold G.J."/>
            <person name="Basu M.K."/>
            <person name="Bauer D.J."/>
            <person name="Caceres C.E."/>
            <person name="Carmel L."/>
            <person name="Casola C."/>
            <person name="Choi J.H."/>
            <person name="Detter J.C."/>
            <person name="Dong Q."/>
            <person name="Dusheyko S."/>
            <person name="Eads B.D."/>
            <person name="Frohlich T."/>
            <person name="Geiler-Samerotte K.A."/>
            <person name="Gerlach D."/>
            <person name="Hatcher P."/>
            <person name="Jogdeo S."/>
            <person name="Krijgsveld J."/>
            <person name="Kriventseva E.V."/>
            <person name="Kultz D."/>
            <person name="Laforsch C."/>
            <person name="Lindquist E."/>
            <person name="Lopez J."/>
            <person name="Manak J.R."/>
            <person name="Muller J."/>
            <person name="Pangilinan J."/>
            <person name="Patwardhan R.P."/>
            <person name="Pitluck S."/>
            <person name="Pritham E.J."/>
            <person name="Rechtsteiner A."/>
            <person name="Rho M."/>
            <person name="Rogozin I.B."/>
            <person name="Sakarya O."/>
            <person name="Salamov A."/>
            <person name="Schaack S."/>
            <person name="Shapiro H."/>
            <person name="Shiga Y."/>
            <person name="Skalitzky C."/>
            <person name="Smith Z."/>
            <person name="Souvorov A."/>
            <person name="Sung W."/>
            <person name="Tang Z."/>
            <person name="Tsuchiya D."/>
            <person name="Tu H."/>
            <person name="Vos H."/>
            <person name="Wang M."/>
            <person name="Wolf Y.I."/>
            <person name="Yamagata H."/>
            <person name="Yamada T."/>
            <person name="Ye Y."/>
            <person name="Shaw J.R."/>
            <person name="Andrews J."/>
            <person name="Crease T.J."/>
            <person name="Tang H."/>
            <person name="Lucas S.M."/>
            <person name="Robertson H.M."/>
            <person name="Bork P."/>
            <person name="Koonin E.V."/>
            <person name="Zdobnov E.M."/>
            <person name="Grigoriev I.V."/>
            <person name="Lynch M."/>
            <person name="Boore J.L."/>
        </authorList>
    </citation>
    <scope>NUCLEOTIDE SEQUENCE [LARGE SCALE GENOMIC DNA]</scope>
</reference>
<dbReference type="HOGENOM" id="CLU_960638_0_0_1"/>
<name>E9GYA0_DAPPU</name>
<dbReference type="KEGG" id="dpx:DAPPUDRAFT_323234"/>
<dbReference type="OrthoDB" id="6358008at2759"/>
<dbReference type="PANTHER" id="PTHR20956">
    <property type="entry name" value="HEH2P"/>
    <property type="match status" value="1"/>
</dbReference>
<keyword evidence="2" id="KW-1185">Reference proteome</keyword>
<proteinExistence type="predicted"/>
<gene>
    <name evidence="1" type="ORF">DAPPUDRAFT_323234</name>
</gene>
<dbReference type="PANTHER" id="PTHR20956:SF12">
    <property type="entry name" value="FLYWCH-TYPE DOMAIN-CONTAINING PROTEIN"/>
    <property type="match status" value="1"/>
</dbReference>
<dbReference type="InParanoid" id="E9GYA0"/>